<name>A0AAV2RQG7_MEGNR</name>
<dbReference type="PANTHER" id="PTHR10285">
    <property type="entry name" value="URIDINE KINASE"/>
    <property type="match status" value="1"/>
</dbReference>
<evidence type="ECO:0000313" key="2">
    <source>
        <dbReference type="Proteomes" id="UP001497623"/>
    </source>
</evidence>
<gene>
    <name evidence="1" type="ORF">MNOR_LOCUS27256</name>
</gene>
<proteinExistence type="predicted"/>
<keyword evidence="2" id="KW-1185">Reference proteome</keyword>
<accession>A0AAV2RQG7</accession>
<protein>
    <recommendedName>
        <fullName evidence="3">Nicotinamide riboside kinase 1</fullName>
    </recommendedName>
</protein>
<dbReference type="Proteomes" id="UP001497623">
    <property type="component" value="Unassembled WGS sequence"/>
</dbReference>
<evidence type="ECO:0008006" key="3">
    <source>
        <dbReference type="Google" id="ProtNLM"/>
    </source>
</evidence>
<dbReference type="AlphaFoldDB" id="A0AAV2RQG7"/>
<dbReference type="EMBL" id="CAXKWB010028367">
    <property type="protein sequence ID" value="CAL4133690.1"/>
    <property type="molecule type" value="Genomic_DNA"/>
</dbReference>
<evidence type="ECO:0000313" key="1">
    <source>
        <dbReference type="EMBL" id="CAL4133690.1"/>
    </source>
</evidence>
<organism evidence="1 2">
    <name type="scientific">Meganyctiphanes norvegica</name>
    <name type="common">Northern krill</name>
    <name type="synonym">Thysanopoda norvegica</name>
    <dbReference type="NCBI Taxonomy" id="48144"/>
    <lineage>
        <taxon>Eukaryota</taxon>
        <taxon>Metazoa</taxon>
        <taxon>Ecdysozoa</taxon>
        <taxon>Arthropoda</taxon>
        <taxon>Crustacea</taxon>
        <taxon>Multicrustacea</taxon>
        <taxon>Malacostraca</taxon>
        <taxon>Eumalacostraca</taxon>
        <taxon>Eucarida</taxon>
        <taxon>Euphausiacea</taxon>
        <taxon>Euphausiidae</taxon>
        <taxon>Meganyctiphanes</taxon>
    </lineage>
</organism>
<reference evidence="1 2" key="1">
    <citation type="submission" date="2024-05" db="EMBL/GenBank/DDBJ databases">
        <authorList>
            <person name="Wallberg A."/>
        </authorList>
    </citation>
    <scope>NUCLEOTIDE SEQUENCE [LARGE SCALE GENOMIC DNA]</scope>
</reference>
<comment type="caution">
    <text evidence="1">The sequence shown here is derived from an EMBL/GenBank/DDBJ whole genome shotgun (WGS) entry which is preliminary data.</text>
</comment>
<sequence length="241" mass="27240">MSGWIVVAISGVTNGGKGTLTKHLLDILPPSTRLICQDDYFFPEDYPHHVISPGGLDHFNWDIITSLNMDKMTRDVQEVLASKPTVMNETFFVNNDQIVPAKIKEGVNSGASGCSHTRPILLLDGFLLFDYPPLSSMCDLKYFFTLEKDECFLRRQTRNYDPPDPPGYFEVCVWPMYQKYLANVKENIENVKFLDGIVLPGEIFQKVYNDVLKAAHLPAHSNFVPCCLTKKNDNESSGLEK</sequence>
<dbReference type="Gene3D" id="3.40.50.300">
    <property type="entry name" value="P-loop containing nucleotide triphosphate hydrolases"/>
    <property type="match status" value="1"/>
</dbReference>
<dbReference type="SUPFAM" id="SSF52540">
    <property type="entry name" value="P-loop containing nucleoside triphosphate hydrolases"/>
    <property type="match status" value="1"/>
</dbReference>
<dbReference type="InterPro" id="IPR027417">
    <property type="entry name" value="P-loop_NTPase"/>
</dbReference>